<keyword evidence="3" id="KW-1185">Reference proteome</keyword>
<reference evidence="2 3" key="1">
    <citation type="submission" date="2020-03" db="EMBL/GenBank/DDBJ databases">
        <authorList>
            <person name="Wang L."/>
            <person name="He N."/>
            <person name="Li Y."/>
            <person name="Fang Y."/>
            <person name="Zhang F."/>
        </authorList>
    </citation>
    <scope>NUCLEOTIDE SEQUENCE [LARGE SCALE GENOMIC DNA]</scope>
    <source>
        <strain evidence="3">hsmgli-8</strain>
    </source>
</reference>
<proteinExistence type="predicted"/>
<comment type="caution">
    <text evidence="2">The sequence shown here is derived from an EMBL/GenBank/DDBJ whole genome shotgun (WGS) entry which is preliminary data.</text>
</comment>
<dbReference type="RefSeq" id="WP_168086204.1">
    <property type="nucleotide sequence ID" value="NZ_JAAVJI010000032.1"/>
</dbReference>
<dbReference type="Proteomes" id="UP000746535">
    <property type="component" value="Unassembled WGS sequence"/>
</dbReference>
<feature type="region of interest" description="Disordered" evidence="1">
    <location>
        <begin position="58"/>
        <end position="91"/>
    </location>
</feature>
<name>A0ABX0YP10_9PSED</name>
<gene>
    <name evidence="2" type="ORF">HBH25_22735</name>
</gene>
<evidence type="ECO:0000313" key="3">
    <source>
        <dbReference type="Proteomes" id="UP000746535"/>
    </source>
</evidence>
<organism evidence="2 3">
    <name type="scientific">Pseudomonas quercus</name>
    <dbReference type="NCBI Taxonomy" id="2722792"/>
    <lineage>
        <taxon>Bacteria</taxon>
        <taxon>Pseudomonadati</taxon>
        <taxon>Pseudomonadota</taxon>
        <taxon>Gammaproteobacteria</taxon>
        <taxon>Pseudomonadales</taxon>
        <taxon>Pseudomonadaceae</taxon>
        <taxon>Pseudomonas</taxon>
    </lineage>
</organism>
<evidence type="ECO:0000256" key="1">
    <source>
        <dbReference type="SAM" id="MobiDB-lite"/>
    </source>
</evidence>
<protein>
    <submittedName>
        <fullName evidence="2">Uncharacterized protein</fullName>
    </submittedName>
</protein>
<dbReference type="EMBL" id="JAAVJI010000032">
    <property type="protein sequence ID" value="NJP03638.1"/>
    <property type="molecule type" value="Genomic_DNA"/>
</dbReference>
<sequence length="220" mass="24353">MLRNYSPTAFEDAIKNRLLKSARSKAANVLDKLGSQKIPAAVAKERPLPLGLPEELLKTAARPTQSSPAKKDLENVYLPSTTEQSGKEGSPDSISSWIKLSQFSSAADYSENLLSKMGFNIARQYINSEPQGKQLMLCGVLVNDIIKQVQQEKAKPISMDEETNSSTLEKSIRSAMEILVEKDSEQPGEEYAFSDLMMKLENFRRGNNLGYSTSWGAEDV</sequence>
<evidence type="ECO:0000313" key="2">
    <source>
        <dbReference type="EMBL" id="NJP03638.1"/>
    </source>
</evidence>
<accession>A0ABX0YP10</accession>